<dbReference type="SUPFAM" id="SSF55811">
    <property type="entry name" value="Nudix"/>
    <property type="match status" value="1"/>
</dbReference>
<proteinExistence type="predicted"/>
<evidence type="ECO:0000256" key="2">
    <source>
        <dbReference type="ARBA" id="ARBA00022801"/>
    </source>
</evidence>
<dbReference type="InterPro" id="IPR015797">
    <property type="entry name" value="NUDIX_hydrolase-like_dom_sf"/>
</dbReference>
<comment type="cofactor">
    <cofactor evidence="1">
        <name>Mg(2+)</name>
        <dbReference type="ChEBI" id="CHEBI:18420"/>
    </cofactor>
</comment>
<reference evidence="4 5" key="1">
    <citation type="submission" date="2024-04" db="EMBL/GenBank/DDBJ databases">
        <title>Phyllosticta paracitricarpa is synonymous to the EU quarantine fungus P. citricarpa based on phylogenomic analyses.</title>
        <authorList>
            <consortium name="Lawrence Berkeley National Laboratory"/>
            <person name="Van Ingen-Buijs V.A."/>
            <person name="Van Westerhoven A.C."/>
            <person name="Haridas S."/>
            <person name="Skiadas P."/>
            <person name="Martin F."/>
            <person name="Groenewald J.Z."/>
            <person name="Crous P.W."/>
            <person name="Seidl M.F."/>
        </authorList>
    </citation>
    <scope>NUCLEOTIDE SEQUENCE [LARGE SCALE GENOMIC DNA]</scope>
    <source>
        <strain evidence="4 5">CBS 123374</strain>
    </source>
</reference>
<dbReference type="EMBL" id="JBBWRZ010000004">
    <property type="protein sequence ID" value="KAK8238504.1"/>
    <property type="molecule type" value="Genomic_DNA"/>
</dbReference>
<organism evidence="4 5">
    <name type="scientific">Phyllosticta capitalensis</name>
    <dbReference type="NCBI Taxonomy" id="121624"/>
    <lineage>
        <taxon>Eukaryota</taxon>
        <taxon>Fungi</taxon>
        <taxon>Dikarya</taxon>
        <taxon>Ascomycota</taxon>
        <taxon>Pezizomycotina</taxon>
        <taxon>Dothideomycetes</taxon>
        <taxon>Dothideomycetes incertae sedis</taxon>
        <taxon>Botryosphaeriales</taxon>
        <taxon>Phyllostictaceae</taxon>
        <taxon>Phyllosticta</taxon>
    </lineage>
</organism>
<keyword evidence="5" id="KW-1185">Reference proteome</keyword>
<dbReference type="CDD" id="cd03424">
    <property type="entry name" value="NUDIX_ADPRase_Nudt5_UGPPase_Nudt14"/>
    <property type="match status" value="1"/>
</dbReference>
<gene>
    <name evidence="4" type="ORF">HDK90DRAFT_483401</name>
</gene>
<dbReference type="Gene3D" id="3.90.79.10">
    <property type="entry name" value="Nucleoside Triphosphate Pyrophosphohydrolase"/>
    <property type="match status" value="1"/>
</dbReference>
<sequence>MLLILQPDDVPADSETDKHVLLTIQPRIPAGSLAFAELPAGMLDDSGSFGGAAAEEIAQETGLEVDADALTDLTALALSPNTNNKTPAATTKPTDDEEEEGLIPAMFPSAGGCDEFVPLFLHQRRVARAELADWQGRLTGLRDQGEKITLRLVRLDELWREGARDSKALAAWALYEGLRREGRL</sequence>
<evidence type="ECO:0000256" key="1">
    <source>
        <dbReference type="ARBA" id="ARBA00001946"/>
    </source>
</evidence>
<evidence type="ECO:0008006" key="6">
    <source>
        <dbReference type="Google" id="ProtNLM"/>
    </source>
</evidence>
<evidence type="ECO:0000313" key="4">
    <source>
        <dbReference type="EMBL" id="KAK8238504.1"/>
    </source>
</evidence>
<comment type="caution">
    <text evidence="4">The sequence shown here is derived from an EMBL/GenBank/DDBJ whole genome shotgun (WGS) entry which is preliminary data.</text>
</comment>
<accession>A0ABR1YU33</accession>
<dbReference type="PANTHER" id="PTHR11839:SF18">
    <property type="entry name" value="NUDIX HYDROLASE DOMAIN-CONTAINING PROTEIN"/>
    <property type="match status" value="1"/>
</dbReference>
<evidence type="ECO:0000313" key="5">
    <source>
        <dbReference type="Proteomes" id="UP001492380"/>
    </source>
</evidence>
<feature type="region of interest" description="Disordered" evidence="3">
    <location>
        <begin position="78"/>
        <end position="98"/>
    </location>
</feature>
<dbReference type="PANTHER" id="PTHR11839">
    <property type="entry name" value="UDP/ADP-SUGAR PYROPHOSPHATASE"/>
    <property type="match status" value="1"/>
</dbReference>
<protein>
    <recommendedName>
        <fullName evidence="6">Nudix hydrolase domain-containing protein</fullName>
    </recommendedName>
</protein>
<dbReference type="Proteomes" id="UP001492380">
    <property type="component" value="Unassembled WGS sequence"/>
</dbReference>
<keyword evidence="2" id="KW-0378">Hydrolase</keyword>
<feature type="compositionally biased region" description="Low complexity" evidence="3">
    <location>
        <begin position="78"/>
        <end position="92"/>
    </location>
</feature>
<name>A0ABR1YU33_9PEZI</name>
<evidence type="ECO:0000256" key="3">
    <source>
        <dbReference type="SAM" id="MobiDB-lite"/>
    </source>
</evidence>